<organism evidence="2 3">
    <name type="scientific">Methanosarcina mazei WWM610</name>
    <dbReference type="NCBI Taxonomy" id="1434117"/>
    <lineage>
        <taxon>Archaea</taxon>
        <taxon>Methanobacteriati</taxon>
        <taxon>Methanobacteriota</taxon>
        <taxon>Stenosarchaea group</taxon>
        <taxon>Methanomicrobia</taxon>
        <taxon>Methanosarcinales</taxon>
        <taxon>Methanosarcinaceae</taxon>
        <taxon>Methanosarcina</taxon>
    </lineage>
</organism>
<evidence type="ECO:0000256" key="1">
    <source>
        <dbReference type="SAM" id="MobiDB-lite"/>
    </source>
</evidence>
<reference evidence="2 3" key="1">
    <citation type="submission" date="2014-07" db="EMBL/GenBank/DDBJ databases">
        <title>Methanogenic archaea and the global carbon cycle.</title>
        <authorList>
            <person name="Henriksen J.R."/>
            <person name="Luke J."/>
            <person name="Reinhart S."/>
            <person name="Benedict M.N."/>
            <person name="Youngblut N.D."/>
            <person name="Metcalf M.E."/>
            <person name="Whitaker R.J."/>
            <person name="Metcalf W.W."/>
        </authorList>
    </citation>
    <scope>NUCLEOTIDE SEQUENCE [LARGE SCALE GENOMIC DNA]</scope>
    <source>
        <strain evidence="2 3">WWM610</strain>
    </source>
</reference>
<feature type="region of interest" description="Disordered" evidence="1">
    <location>
        <begin position="105"/>
        <end position="137"/>
    </location>
</feature>
<dbReference type="Proteomes" id="UP000033058">
    <property type="component" value="Chromosome"/>
</dbReference>
<evidence type="ECO:0000313" key="2">
    <source>
        <dbReference type="EMBL" id="AKB41349.1"/>
    </source>
</evidence>
<sequence>MANEIAEKLRAKENGKVSDNSDIALKRSTVQALINPTTDAMYDLSQQQITAMSLYGAVDQFVIPIPGVLCFMNRAASLSASRDRLGRQEAVNTIIPRPVVPTLFPQMEPGQAPKKSLFSFLKKRNSQQTPGGPDADQ</sequence>
<evidence type="ECO:0000313" key="3">
    <source>
        <dbReference type="Proteomes" id="UP000033058"/>
    </source>
</evidence>
<dbReference type="HOGENOM" id="CLU_1860722_0_0_2"/>
<gene>
    <name evidence="2" type="ORF">MSMAW_2358</name>
</gene>
<accession>A0A0E3PZK0</accession>
<dbReference type="GeneID" id="24852112"/>
<dbReference type="AlphaFoldDB" id="A0A0E3PZK0"/>
<dbReference type="PATRIC" id="fig|1434117.4.peg.3013"/>
<proteinExistence type="predicted"/>
<dbReference type="EMBL" id="CP009509">
    <property type="protein sequence ID" value="AKB41349.1"/>
    <property type="molecule type" value="Genomic_DNA"/>
</dbReference>
<protein>
    <submittedName>
        <fullName evidence="2">Uncharacterized protein</fullName>
    </submittedName>
</protein>
<dbReference type="RefSeq" id="WP_048036383.1">
    <property type="nucleotide sequence ID" value="NZ_CP009509.1"/>
</dbReference>
<name>A0A0E3PZK0_METMZ</name>